<dbReference type="PANTHER" id="PTHR45677:SF6">
    <property type="entry name" value="GLUTAMATE DECARBOXYLASE 1"/>
    <property type="match status" value="1"/>
</dbReference>
<dbReference type="SUPFAM" id="SSF53383">
    <property type="entry name" value="PLP-dependent transferases"/>
    <property type="match status" value="1"/>
</dbReference>
<evidence type="ECO:0000313" key="6">
    <source>
        <dbReference type="EMBL" id="NWI28215.1"/>
    </source>
</evidence>
<dbReference type="Proteomes" id="UP000619137">
    <property type="component" value="Unassembled WGS sequence"/>
</dbReference>
<keyword evidence="4" id="KW-0456">Lyase</keyword>
<dbReference type="GO" id="GO:0009449">
    <property type="term" value="P:gamma-aminobutyric acid biosynthetic process"/>
    <property type="evidence" value="ECO:0007669"/>
    <property type="project" value="TreeGrafter"/>
</dbReference>
<dbReference type="Pfam" id="PF00282">
    <property type="entry name" value="Pyridoxal_deC"/>
    <property type="match status" value="1"/>
</dbReference>
<evidence type="ECO:0000256" key="2">
    <source>
        <dbReference type="ARBA" id="ARBA00009533"/>
    </source>
</evidence>
<sequence>LEVVEIFLSYTKRMYDGEKVLDFHHHPLLEGLEGFSLELSDQLEPLEQILSDCRNTLINGIKTGHPRHSHQLSSGLDVIGLPGEQLMATANTNMFTYAMAPVFTIMEQIFLKKMHEMIGW</sequence>
<dbReference type="InterPro" id="IPR002129">
    <property type="entry name" value="PyrdxlP-dep_de-COase"/>
</dbReference>
<comment type="cofactor">
    <cofactor evidence="1">
        <name>pyridoxal 5'-phosphate</name>
        <dbReference type="ChEBI" id="CHEBI:597326"/>
    </cofactor>
</comment>
<feature type="non-terminal residue" evidence="6">
    <location>
        <position position="1"/>
    </location>
</feature>
<gene>
    <name evidence="6" type="primary">Gad1_0</name>
    <name evidence="6" type="ORF">SULDAC_R08845</name>
</gene>
<dbReference type="AlphaFoldDB" id="A0A851A1F9"/>
<protein>
    <submittedName>
        <fullName evidence="6">DCE1 decarboxylase</fullName>
    </submittedName>
</protein>
<dbReference type="InterPro" id="IPR015424">
    <property type="entry name" value="PyrdxlP-dep_Trfase"/>
</dbReference>
<evidence type="ECO:0000313" key="7">
    <source>
        <dbReference type="Proteomes" id="UP000619137"/>
    </source>
</evidence>
<keyword evidence="5" id="KW-0663">Pyridoxal phosphate</keyword>
<feature type="non-terminal residue" evidence="6">
    <location>
        <position position="120"/>
    </location>
</feature>
<comment type="caution">
    <text evidence="6">The sequence shown here is derived from an EMBL/GenBank/DDBJ whole genome shotgun (WGS) entry which is preliminary data.</text>
</comment>
<dbReference type="EMBL" id="WEKW01015211">
    <property type="protein sequence ID" value="NWI28215.1"/>
    <property type="molecule type" value="Genomic_DNA"/>
</dbReference>
<comment type="subunit">
    <text evidence="3">Homodimer.</text>
</comment>
<accession>A0A851A1F9</accession>
<reference evidence="6" key="1">
    <citation type="submission" date="2019-10" db="EMBL/GenBank/DDBJ databases">
        <title>Bird 10,000 Genomes (B10K) Project - Family phase.</title>
        <authorList>
            <person name="Zhang G."/>
        </authorList>
    </citation>
    <scope>NUCLEOTIDE SEQUENCE</scope>
    <source>
        <strain evidence="6">B10K-DU-002-49</strain>
        <tissue evidence="6">Muscle</tissue>
    </source>
</reference>
<dbReference type="GO" id="GO:0030170">
    <property type="term" value="F:pyridoxal phosphate binding"/>
    <property type="evidence" value="ECO:0007669"/>
    <property type="project" value="InterPro"/>
</dbReference>
<evidence type="ECO:0000256" key="1">
    <source>
        <dbReference type="ARBA" id="ARBA00001933"/>
    </source>
</evidence>
<evidence type="ECO:0000256" key="5">
    <source>
        <dbReference type="ARBA" id="ARBA00022898"/>
    </source>
</evidence>
<dbReference type="GO" id="GO:0005737">
    <property type="term" value="C:cytoplasm"/>
    <property type="evidence" value="ECO:0007669"/>
    <property type="project" value="TreeGrafter"/>
</dbReference>
<dbReference type="GO" id="GO:0048786">
    <property type="term" value="C:presynaptic active zone"/>
    <property type="evidence" value="ECO:0007669"/>
    <property type="project" value="TreeGrafter"/>
</dbReference>
<dbReference type="PANTHER" id="PTHR45677">
    <property type="entry name" value="GLUTAMATE DECARBOXYLASE-RELATED"/>
    <property type="match status" value="1"/>
</dbReference>
<dbReference type="GO" id="GO:0004351">
    <property type="term" value="F:glutamate decarboxylase activity"/>
    <property type="evidence" value="ECO:0007669"/>
    <property type="project" value="TreeGrafter"/>
</dbReference>
<keyword evidence="4" id="KW-0210">Decarboxylase</keyword>
<comment type="similarity">
    <text evidence="2">Belongs to the group II decarboxylase family.</text>
</comment>
<name>A0A851A1F9_SULDA</name>
<organism evidence="6 7">
    <name type="scientific">Sula dactylatra</name>
    <name type="common">Masked booby</name>
    <dbReference type="NCBI Taxonomy" id="56068"/>
    <lineage>
        <taxon>Eukaryota</taxon>
        <taxon>Metazoa</taxon>
        <taxon>Chordata</taxon>
        <taxon>Craniata</taxon>
        <taxon>Vertebrata</taxon>
        <taxon>Euteleostomi</taxon>
        <taxon>Archelosauria</taxon>
        <taxon>Archosauria</taxon>
        <taxon>Dinosauria</taxon>
        <taxon>Saurischia</taxon>
        <taxon>Theropoda</taxon>
        <taxon>Coelurosauria</taxon>
        <taxon>Aves</taxon>
        <taxon>Neognathae</taxon>
        <taxon>Neoaves</taxon>
        <taxon>Aequornithes</taxon>
        <taxon>Suliformes</taxon>
        <taxon>Sulidae</taxon>
        <taxon>Sula</taxon>
    </lineage>
</organism>
<dbReference type="Gene3D" id="3.90.1150.170">
    <property type="match status" value="1"/>
</dbReference>
<evidence type="ECO:0000256" key="4">
    <source>
        <dbReference type="ARBA" id="ARBA00022793"/>
    </source>
</evidence>
<evidence type="ECO:0000256" key="3">
    <source>
        <dbReference type="ARBA" id="ARBA00011738"/>
    </source>
</evidence>
<keyword evidence="7" id="KW-1185">Reference proteome</keyword>
<proteinExistence type="inferred from homology"/>